<evidence type="ECO:0000313" key="2">
    <source>
        <dbReference type="EMBL" id="CAL1152062.1"/>
    </source>
</evidence>
<sequence length="1531" mass="164497">MAMAISAEQPVMPSEVEQMSLLRAESPSMTMRDSVPWRGHRPALMACSLCSLGLVVLLLVISGEKARDVAHLKELQQKQETPVQFQLGGTLVPGPGCPATCGEFVECALDRRSKQNLLDLQWLADSQALAIPGTIGAGLAYDKATGSLALYPEVLALSKPTRLANKQVVPRTPDFQCPNTSCWIPRGYLNDDYCDCPGSCADEEFHSCEECGVGLTSFSSFSVSPDACPDLRCRDPALDQFFSQRCLGPGVVTDPFICPDDGGTPGCTINKSLVDNNVCDCPGTCADETSYTCENCSAVLAFVNLWFLRFFLRCPFSLGLQPFERSISMSCRDVCQCPTACQQLYNYYYSDYPDELQPPGVDAILCTWAQAAAQLPRFQCPPPGKCSLPLGFVNDNVCDCPGTCADEENWDCDTCVCPDVCGIRNRNCFDVYFACPLSNCTISIYRLNDGNCDCPTCADENNFTCDTCASGCPTNQTCHQQFLYPCEYRTFRCPQRPDASQCIIAPTFLNDNFCDCDDCSDEEAWDCSNCSSGCPEVCPGGNGNFVAPEINGERFPNYQRAVNCFGQQFNLNFPVQCPGYPAHPGSPAMKLGCAINYTALNDNNCDCPSCRDENIEICEDGVCSSSIFCSPGGVNSRICKCPSSCGESTSCAGKCMGDPLLFSFVEEFPIECVYFCPGVYCGKHVQILNNSVCDCVNCEDEADWSCATCQCPAAPLEVSEFNEQGCGFEPLDVVVQGKGLLDDSLRGKFYCFFRPFDFEDPFPRKLPDGLDGSMANELLERASKTPRNNRLELAIDDLVSRALADDEVRKTMESATADGYTGPALQAEMDALATSIGMEKKSEAYGLVHSALAEREVQKVLENCVTTGFSEGAKEEVRLLALKKAMAPQPERLELGLKPLYLPRTLPSGDKTSRRLQADFADSFKPLQRFDCPGTECFIPQSGVNNRVCDCPGCEDEEAFGCGTCIPVVPLGSVPVPAQTNIGVAVGVSLGVAVGVGLGVGLGVSAALSGVFAAVGLVQFTVANAEEFINNRNVQQGLKKAFIRLAGLAIAEAAVTLNWACAGDALAQLNSKLRRLGEAVKLCFEIEIEGEQQSLEACELLAGTSPGNAARVINEELKEVSDQEVQVVQWTANPNPRSKNPTSAELPRSFEAPKAVVGPKVPAVGPKAPVGAPAVQTPVVVDGVTTAVPVKEGVEIWQQSQGSLAPGLVRKCGLVTGEALGQALELPAGDVLCEVEQTSLLAESPSMTMRDSVPWRGHRPALMACSLCSLGLVVLLLLISGEKAGDVAHLKELQQKQETPVQFQLGGTLVPGPGCPATCGEFVECALDRRSKQNLLDLQWLADSQYPEAGGSQILGAGLAYDKATGSLNLYPEVVALIKPVRLANKQVVPRTPDFQCPNTSCWIPRGYLNDDYCDCPGSCADEEFHSCEECGVGLTSRSSFSESPDACPDRRCRDPALDQFFSQRCLGPGVVTDPFICPDDGGTPGCTINKSLVDNNVCDCPGTCADETNYTCENCSAVLAFEFVVSFVGA</sequence>
<evidence type="ECO:0000313" key="3">
    <source>
        <dbReference type="Proteomes" id="UP001152797"/>
    </source>
</evidence>
<reference evidence="2" key="2">
    <citation type="submission" date="2024-04" db="EMBL/GenBank/DDBJ databases">
        <authorList>
            <person name="Chen Y."/>
            <person name="Shah S."/>
            <person name="Dougan E. K."/>
            <person name="Thang M."/>
            <person name="Chan C."/>
        </authorList>
    </citation>
    <scope>NUCLEOTIDE SEQUENCE [LARGE SCALE GENOMIC DNA]</scope>
</reference>
<organism evidence="1">
    <name type="scientific">Cladocopium goreaui</name>
    <dbReference type="NCBI Taxonomy" id="2562237"/>
    <lineage>
        <taxon>Eukaryota</taxon>
        <taxon>Sar</taxon>
        <taxon>Alveolata</taxon>
        <taxon>Dinophyceae</taxon>
        <taxon>Suessiales</taxon>
        <taxon>Symbiodiniaceae</taxon>
        <taxon>Cladocopium</taxon>
    </lineage>
</organism>
<accession>A0A9P1CUA2</accession>
<dbReference type="EMBL" id="CAMXCT020002524">
    <property type="protein sequence ID" value="CAL1152062.1"/>
    <property type="molecule type" value="Genomic_DNA"/>
</dbReference>
<dbReference type="EMBL" id="CAMXCT030002524">
    <property type="protein sequence ID" value="CAL4785999.1"/>
    <property type="molecule type" value="Genomic_DNA"/>
</dbReference>
<dbReference type="Proteomes" id="UP001152797">
    <property type="component" value="Unassembled WGS sequence"/>
</dbReference>
<evidence type="ECO:0000313" key="1">
    <source>
        <dbReference type="EMBL" id="CAI3998687.1"/>
    </source>
</evidence>
<proteinExistence type="predicted"/>
<dbReference type="OrthoDB" id="493372at2759"/>
<dbReference type="EMBL" id="CAMXCT010002524">
    <property type="protein sequence ID" value="CAI3998687.1"/>
    <property type="molecule type" value="Genomic_DNA"/>
</dbReference>
<gene>
    <name evidence="1" type="ORF">C1SCF055_LOCUS24963</name>
</gene>
<keyword evidence="3" id="KW-1185">Reference proteome</keyword>
<reference evidence="1" key="1">
    <citation type="submission" date="2022-10" db="EMBL/GenBank/DDBJ databases">
        <authorList>
            <person name="Chen Y."/>
            <person name="Dougan E. K."/>
            <person name="Chan C."/>
            <person name="Rhodes N."/>
            <person name="Thang M."/>
        </authorList>
    </citation>
    <scope>NUCLEOTIDE SEQUENCE</scope>
</reference>
<name>A0A9P1CUA2_9DINO</name>
<comment type="caution">
    <text evidence="1">The sequence shown here is derived from an EMBL/GenBank/DDBJ whole genome shotgun (WGS) entry which is preliminary data.</text>
</comment>
<protein>
    <submittedName>
        <fullName evidence="1">Uncharacterized protein</fullName>
    </submittedName>
</protein>